<evidence type="ECO:0000313" key="5">
    <source>
        <dbReference type="EMBL" id="KTD37114.1"/>
    </source>
</evidence>
<dbReference type="AlphaFoldDB" id="A0A0W0WXT0"/>
<gene>
    <name evidence="5" type="ORF">Loak_2250</name>
</gene>
<dbReference type="Proteomes" id="UP000054858">
    <property type="component" value="Unassembled WGS sequence"/>
</dbReference>
<feature type="domain" description="NodB homology" evidence="4">
    <location>
        <begin position="25"/>
        <end position="248"/>
    </location>
</feature>
<evidence type="ECO:0000256" key="1">
    <source>
        <dbReference type="ARBA" id="ARBA00022723"/>
    </source>
</evidence>
<sequence length="278" mass="31891">MLKISRCLLFLFLCVLISPIFAQVHEIAITIDDLPFVGTTHNKPGNLQREQERFMKIMQSLIDHQVPATGFVVGGTIEQGQWQLLEDFKKAGFVIGNHTYSHANLNRTNPKQYINDIARADQILTPLMSKPKYFRYPYLAEGKGEAKQEVQNFLIENDYIIAPVTIDSKDFRFNEQLLAINWRERNKYLNQIKKRYLDYIWQQTLRAEKKSQDKPVSKQILLIHANLLNSHAMGDIIQMYKDHGYQFVSLSEVLSPTDASTSTASSIPPIPLPLPDSV</sequence>
<feature type="chain" id="PRO_5006915913" evidence="3">
    <location>
        <begin position="23"/>
        <end position="278"/>
    </location>
</feature>
<accession>A0A0W0WXT0</accession>
<protein>
    <submittedName>
        <fullName evidence="5">Polysaccharide deacetylase</fullName>
    </submittedName>
</protein>
<dbReference type="PATRIC" id="fig|29423.5.peg.2362"/>
<evidence type="ECO:0000256" key="2">
    <source>
        <dbReference type="ARBA" id="ARBA00022801"/>
    </source>
</evidence>
<evidence type="ECO:0000256" key="3">
    <source>
        <dbReference type="SAM" id="SignalP"/>
    </source>
</evidence>
<dbReference type="CDD" id="cd10960">
    <property type="entry name" value="CE4_NodB_like_1"/>
    <property type="match status" value="1"/>
</dbReference>
<dbReference type="EMBL" id="LNYP01000031">
    <property type="protein sequence ID" value="KTD37114.1"/>
    <property type="molecule type" value="Genomic_DNA"/>
</dbReference>
<dbReference type="InterPro" id="IPR011330">
    <property type="entry name" value="Glyco_hydro/deAcase_b/a-brl"/>
</dbReference>
<reference evidence="5 6" key="1">
    <citation type="submission" date="2015-11" db="EMBL/GenBank/DDBJ databases">
        <title>Genomic analysis of 38 Legionella species identifies large and diverse effector repertoires.</title>
        <authorList>
            <person name="Burstein D."/>
            <person name="Amaro F."/>
            <person name="Zusman T."/>
            <person name="Lifshitz Z."/>
            <person name="Cohen O."/>
            <person name="Gilbert J.A."/>
            <person name="Pupko T."/>
            <person name="Shuman H.A."/>
            <person name="Segal G."/>
        </authorList>
    </citation>
    <scope>NUCLEOTIDE SEQUENCE [LARGE SCALE GENOMIC DNA]</scope>
    <source>
        <strain evidence="5 6">Oak Ridge-10</strain>
    </source>
</reference>
<dbReference type="PANTHER" id="PTHR10587:SF133">
    <property type="entry name" value="CHITIN DEACETYLASE 1-RELATED"/>
    <property type="match status" value="1"/>
</dbReference>
<keyword evidence="1" id="KW-0479">Metal-binding</keyword>
<dbReference type="GO" id="GO:0046872">
    <property type="term" value="F:metal ion binding"/>
    <property type="evidence" value="ECO:0007669"/>
    <property type="project" value="UniProtKB-KW"/>
</dbReference>
<feature type="signal peptide" evidence="3">
    <location>
        <begin position="1"/>
        <end position="22"/>
    </location>
</feature>
<dbReference type="Gene3D" id="3.20.20.370">
    <property type="entry name" value="Glycoside hydrolase/deacetylase"/>
    <property type="match status" value="1"/>
</dbReference>
<dbReference type="SUPFAM" id="SSF88713">
    <property type="entry name" value="Glycoside hydrolase/deacetylase"/>
    <property type="match status" value="1"/>
</dbReference>
<dbReference type="GO" id="GO:0005975">
    <property type="term" value="P:carbohydrate metabolic process"/>
    <property type="evidence" value="ECO:0007669"/>
    <property type="project" value="InterPro"/>
</dbReference>
<dbReference type="Pfam" id="PF01522">
    <property type="entry name" value="Polysacc_deac_1"/>
    <property type="match status" value="1"/>
</dbReference>
<dbReference type="GO" id="GO:0016020">
    <property type="term" value="C:membrane"/>
    <property type="evidence" value="ECO:0007669"/>
    <property type="project" value="TreeGrafter"/>
</dbReference>
<organism evidence="5 6">
    <name type="scientific">Legionella oakridgensis</name>
    <dbReference type="NCBI Taxonomy" id="29423"/>
    <lineage>
        <taxon>Bacteria</taxon>
        <taxon>Pseudomonadati</taxon>
        <taxon>Pseudomonadota</taxon>
        <taxon>Gammaproteobacteria</taxon>
        <taxon>Legionellales</taxon>
        <taxon>Legionellaceae</taxon>
        <taxon>Legionella</taxon>
    </lineage>
</organism>
<dbReference type="InterPro" id="IPR002509">
    <property type="entry name" value="NODB_dom"/>
</dbReference>
<dbReference type="PANTHER" id="PTHR10587">
    <property type="entry name" value="GLYCOSYL TRANSFERASE-RELATED"/>
    <property type="match status" value="1"/>
</dbReference>
<keyword evidence="2" id="KW-0378">Hydrolase</keyword>
<dbReference type="GO" id="GO:0016810">
    <property type="term" value="F:hydrolase activity, acting on carbon-nitrogen (but not peptide) bonds"/>
    <property type="evidence" value="ECO:0007669"/>
    <property type="project" value="InterPro"/>
</dbReference>
<keyword evidence="3" id="KW-0732">Signal</keyword>
<evidence type="ECO:0000313" key="6">
    <source>
        <dbReference type="Proteomes" id="UP000054858"/>
    </source>
</evidence>
<dbReference type="RefSeq" id="WP_051398988.1">
    <property type="nucleotide sequence ID" value="NZ_LCUA01000033.1"/>
</dbReference>
<name>A0A0W0WXT0_9GAMM</name>
<proteinExistence type="predicted"/>
<dbReference type="InterPro" id="IPR050248">
    <property type="entry name" value="Polysacc_deacetylase_ArnD"/>
</dbReference>
<comment type="caution">
    <text evidence="5">The sequence shown here is derived from an EMBL/GenBank/DDBJ whole genome shotgun (WGS) entry which is preliminary data.</text>
</comment>
<evidence type="ECO:0000259" key="4">
    <source>
        <dbReference type="PROSITE" id="PS51677"/>
    </source>
</evidence>
<dbReference type="PROSITE" id="PS51677">
    <property type="entry name" value="NODB"/>
    <property type="match status" value="1"/>
</dbReference>